<name>A0A2I0VMR1_9ASPA</name>
<organism evidence="1 2">
    <name type="scientific">Dendrobium catenatum</name>
    <dbReference type="NCBI Taxonomy" id="906689"/>
    <lineage>
        <taxon>Eukaryota</taxon>
        <taxon>Viridiplantae</taxon>
        <taxon>Streptophyta</taxon>
        <taxon>Embryophyta</taxon>
        <taxon>Tracheophyta</taxon>
        <taxon>Spermatophyta</taxon>
        <taxon>Magnoliopsida</taxon>
        <taxon>Liliopsida</taxon>
        <taxon>Asparagales</taxon>
        <taxon>Orchidaceae</taxon>
        <taxon>Epidendroideae</taxon>
        <taxon>Malaxideae</taxon>
        <taxon>Dendrobiinae</taxon>
        <taxon>Dendrobium</taxon>
    </lineage>
</organism>
<reference evidence="1 2" key="1">
    <citation type="journal article" date="2016" name="Sci. Rep.">
        <title>The Dendrobium catenatum Lindl. genome sequence provides insights into polysaccharide synthase, floral development and adaptive evolution.</title>
        <authorList>
            <person name="Zhang G.Q."/>
            <person name="Xu Q."/>
            <person name="Bian C."/>
            <person name="Tsai W.C."/>
            <person name="Yeh C.M."/>
            <person name="Liu K.W."/>
            <person name="Yoshida K."/>
            <person name="Zhang L.S."/>
            <person name="Chang S.B."/>
            <person name="Chen F."/>
            <person name="Shi Y."/>
            <person name="Su Y.Y."/>
            <person name="Zhang Y.Q."/>
            <person name="Chen L.J."/>
            <person name="Yin Y."/>
            <person name="Lin M."/>
            <person name="Huang H."/>
            <person name="Deng H."/>
            <person name="Wang Z.W."/>
            <person name="Zhu S.L."/>
            <person name="Zhao X."/>
            <person name="Deng C."/>
            <person name="Niu S.C."/>
            <person name="Huang J."/>
            <person name="Wang M."/>
            <person name="Liu G.H."/>
            <person name="Yang H.J."/>
            <person name="Xiao X.J."/>
            <person name="Hsiao Y.Y."/>
            <person name="Wu W.L."/>
            <person name="Chen Y.Y."/>
            <person name="Mitsuda N."/>
            <person name="Ohme-Takagi M."/>
            <person name="Luo Y.B."/>
            <person name="Van de Peer Y."/>
            <person name="Liu Z.J."/>
        </authorList>
    </citation>
    <scope>NUCLEOTIDE SEQUENCE [LARGE SCALE GENOMIC DNA]</scope>
    <source>
        <tissue evidence="1">The whole plant</tissue>
    </source>
</reference>
<accession>A0A2I0VMR1</accession>
<dbReference type="EMBL" id="KZ503400">
    <property type="protein sequence ID" value="PKU64705.1"/>
    <property type="molecule type" value="Genomic_DNA"/>
</dbReference>
<dbReference type="Proteomes" id="UP000233837">
    <property type="component" value="Unassembled WGS sequence"/>
</dbReference>
<sequence length="66" mass="7880">MKIIVNRGWETLCEEPNAYVVNIVMDFFSNTKEAQNNKYFILSKWAPFNPSSINRDYKIRDVEFDE</sequence>
<gene>
    <name evidence="1" type="ORF">MA16_Dca017647</name>
</gene>
<protein>
    <submittedName>
        <fullName evidence="1">Uncharacterized protein</fullName>
    </submittedName>
</protein>
<evidence type="ECO:0000313" key="1">
    <source>
        <dbReference type="EMBL" id="PKU64705.1"/>
    </source>
</evidence>
<keyword evidence="2" id="KW-1185">Reference proteome</keyword>
<reference evidence="1 2" key="2">
    <citation type="journal article" date="2017" name="Nature">
        <title>The Apostasia genome and the evolution of orchids.</title>
        <authorList>
            <person name="Zhang G.Q."/>
            <person name="Liu K.W."/>
            <person name="Li Z."/>
            <person name="Lohaus R."/>
            <person name="Hsiao Y.Y."/>
            <person name="Niu S.C."/>
            <person name="Wang J.Y."/>
            <person name="Lin Y.C."/>
            <person name="Xu Q."/>
            <person name="Chen L.J."/>
            <person name="Yoshida K."/>
            <person name="Fujiwara S."/>
            <person name="Wang Z.W."/>
            <person name="Zhang Y.Q."/>
            <person name="Mitsuda N."/>
            <person name="Wang M."/>
            <person name="Liu G.H."/>
            <person name="Pecoraro L."/>
            <person name="Huang H.X."/>
            <person name="Xiao X.J."/>
            <person name="Lin M."/>
            <person name="Wu X.Y."/>
            <person name="Wu W.L."/>
            <person name="Chen Y.Y."/>
            <person name="Chang S.B."/>
            <person name="Sakamoto S."/>
            <person name="Ohme-Takagi M."/>
            <person name="Yagi M."/>
            <person name="Zeng S.J."/>
            <person name="Shen C.Y."/>
            <person name="Yeh C.M."/>
            <person name="Luo Y.B."/>
            <person name="Tsai W.C."/>
            <person name="Van de Peer Y."/>
            <person name="Liu Z.J."/>
        </authorList>
    </citation>
    <scope>NUCLEOTIDE SEQUENCE [LARGE SCALE GENOMIC DNA]</scope>
    <source>
        <tissue evidence="1">The whole plant</tissue>
    </source>
</reference>
<evidence type="ECO:0000313" key="2">
    <source>
        <dbReference type="Proteomes" id="UP000233837"/>
    </source>
</evidence>
<proteinExistence type="predicted"/>
<dbReference type="AlphaFoldDB" id="A0A2I0VMR1"/>